<dbReference type="Gene3D" id="2.60.40.1220">
    <property type="match status" value="1"/>
</dbReference>
<evidence type="ECO:0008006" key="7">
    <source>
        <dbReference type="Google" id="ProtNLM"/>
    </source>
</evidence>
<dbReference type="PROSITE" id="PS51272">
    <property type="entry name" value="SLH"/>
    <property type="match status" value="3"/>
</dbReference>
<dbReference type="InterPro" id="IPR036116">
    <property type="entry name" value="FN3_sf"/>
</dbReference>
<gene>
    <name evidence="5" type="ORF">GQF01_12265</name>
</gene>
<evidence type="ECO:0000259" key="4">
    <source>
        <dbReference type="PROSITE" id="PS51272"/>
    </source>
</evidence>
<dbReference type="AlphaFoldDB" id="A0A6L8V0Q5"/>
<dbReference type="Pfam" id="PF13620">
    <property type="entry name" value="CarboxypepD_reg"/>
    <property type="match status" value="1"/>
</dbReference>
<keyword evidence="1" id="KW-0732">Signal</keyword>
<feature type="domain" description="SLH" evidence="4">
    <location>
        <begin position="40"/>
        <end position="99"/>
    </location>
</feature>
<proteinExistence type="predicted"/>
<name>A0A6L8V0Q5_9BACL</name>
<feature type="domain" description="SLH" evidence="4">
    <location>
        <begin position="166"/>
        <end position="233"/>
    </location>
</feature>
<accession>A0A6L8V0Q5</accession>
<dbReference type="PANTHER" id="PTHR43308">
    <property type="entry name" value="OUTER MEMBRANE PROTEIN ALPHA-RELATED"/>
    <property type="match status" value="1"/>
</dbReference>
<evidence type="ECO:0000256" key="2">
    <source>
        <dbReference type="SAM" id="Phobius"/>
    </source>
</evidence>
<evidence type="ECO:0000256" key="1">
    <source>
        <dbReference type="ARBA" id="ARBA00022729"/>
    </source>
</evidence>
<dbReference type="SMART" id="SM00060">
    <property type="entry name" value="FN3"/>
    <property type="match status" value="1"/>
</dbReference>
<dbReference type="InterPro" id="IPR014755">
    <property type="entry name" value="Cu-Rt/internalin_Ig-like"/>
</dbReference>
<dbReference type="PANTHER" id="PTHR43308:SF5">
    <property type="entry name" value="S-LAYER PROTEIN _ PEPTIDOGLYCAN ENDO-BETA-N-ACETYLGLUCOSAMINIDASE"/>
    <property type="match status" value="1"/>
</dbReference>
<comment type="caution">
    <text evidence="5">The sequence shown here is derived from an EMBL/GenBank/DDBJ whole genome shotgun (WGS) entry which is preliminary data.</text>
</comment>
<dbReference type="SUPFAM" id="SSF49265">
    <property type="entry name" value="Fibronectin type III"/>
    <property type="match status" value="1"/>
</dbReference>
<dbReference type="Gene3D" id="2.60.40.10">
    <property type="entry name" value="Immunoglobulins"/>
    <property type="match status" value="1"/>
</dbReference>
<dbReference type="InterPro" id="IPR013783">
    <property type="entry name" value="Ig-like_fold"/>
</dbReference>
<feature type="domain" description="Fibronectin type-III" evidence="3">
    <location>
        <begin position="916"/>
        <end position="1004"/>
    </location>
</feature>
<dbReference type="Pfam" id="PF00395">
    <property type="entry name" value="SLH"/>
    <property type="match status" value="2"/>
</dbReference>
<dbReference type="Proteomes" id="UP000481087">
    <property type="component" value="Unassembled WGS sequence"/>
</dbReference>
<feature type="domain" description="SLH" evidence="4">
    <location>
        <begin position="101"/>
        <end position="164"/>
    </location>
</feature>
<keyword evidence="2" id="KW-0472">Membrane</keyword>
<dbReference type="PROSITE" id="PS50853">
    <property type="entry name" value="FN3"/>
    <property type="match status" value="1"/>
</dbReference>
<protein>
    <recommendedName>
        <fullName evidence="7">S-layer homology domain-containing protein</fullName>
    </recommendedName>
</protein>
<dbReference type="EMBL" id="WTUZ01000015">
    <property type="protein sequence ID" value="MZQ82879.1"/>
    <property type="molecule type" value="Genomic_DNA"/>
</dbReference>
<keyword evidence="2" id="KW-1133">Transmembrane helix</keyword>
<dbReference type="Pfam" id="PF00041">
    <property type="entry name" value="fn3"/>
    <property type="match status" value="1"/>
</dbReference>
<dbReference type="InterPro" id="IPR046780">
    <property type="entry name" value="aBig_2"/>
</dbReference>
<evidence type="ECO:0000259" key="3">
    <source>
        <dbReference type="PROSITE" id="PS50853"/>
    </source>
</evidence>
<dbReference type="Pfam" id="PF20578">
    <property type="entry name" value="aBig_2"/>
    <property type="match status" value="1"/>
</dbReference>
<dbReference type="InterPro" id="IPR001119">
    <property type="entry name" value="SLH_dom"/>
</dbReference>
<feature type="transmembrane region" description="Helical" evidence="2">
    <location>
        <begin position="18"/>
        <end position="37"/>
    </location>
</feature>
<sequence length="1137" mass="121779">MDYLLGIWREAGMRFNRFIIVLLMFTMMVSTAMPVFVSGAEKVELKDTQNSYAMKEIDALIEAGIVSGYEDGSFQPQKAMTRAELAKILVLSLGAKEDPTKAEAFLDVEANSWYRGYVGALVASGITQGTSLTTFSPDANVTREELVVFFIRALGLEEAAAKLPIVGTFSDKDQIADWARNQVSFASQIGFIQGTEGPDSTLLFNPKQNAERQALARLAFEFKTNASQYVEKAKALVNGQKGSIISSIEAVSNTSIEVTFSSELASVNTSDFAFDNDLQVVDAVFKSGSKSIVVLTTSTQTKDVVYKLSFKGTTLDKSVLGVAGIFGGGGGGGGFGGGGGAVGTTVEQLLASGKEQGTITVKASGTYGPVSGSATTVENLILDPGPSGEVTLRNINPQQLQVLSGSVNSIKLQNTIVKQLKVNAVNNNGNSVRIEVRDGASVEDTEVSSQAILESASTQGTFGKIKLNSSAEGKQITLKGNIDGEVTVEAPGAKIKLDAPTSGNSLPTVIKSLKLKSNAEINAGPGTAAEDIYVTEGTSVTVTGDPETVWKLSNGNSALQIGDQVKGEAIKLANEAISKFFSSTGFESQLVSIENTDRAIAIAQKYGANDYDFSSLRTYKEMRQAVLDLNDLYKSLQLQFQPGDTASSVTKDIIYPTPSGNDITVVWSSDRPDLLTSWTPLERPASGEGDATVTIKATLYKMAYAVTKEFVIKVKQYDSKVASAKSVRSDLVLVSFDHPVVNSRVSDFQIDHSLSITNVTQYPHLKNYVLLTVGQQTKDTNYRVTYKQKDTNISFVGSTENTCSETVCPLPSAGPISVIPIPGVNVPGMVAGRVIEETESGTSGIQNAKVELIGTDRSVLTSADGSFIFEQVAPGKPYTIRVSKDKYSKAQTGQFTISSGQPYSVGFLSLHTAPKSVVDLKAMVSSATEATLSWSPGSWINTKTTSYQVHLDGRKIADLQGLNYSINTLKENQAYTISVVACNDVGCAAPTTISVQTPITLHIDQIRPYNSVTNTVYNPLDRTQTGLDQFKLPKASSSADYMLVRLKDSDYVPNAGPELLKGVLDTSKAKLRLTVHDAFQVTGKVETIGGVSYYKISFYNQPFPLVSANPYDISGLKYLVNGQTLEVAPLQYAITFE</sequence>
<evidence type="ECO:0000313" key="6">
    <source>
        <dbReference type="Proteomes" id="UP000481087"/>
    </source>
</evidence>
<evidence type="ECO:0000313" key="5">
    <source>
        <dbReference type="EMBL" id="MZQ82879.1"/>
    </source>
</evidence>
<dbReference type="CDD" id="cd00063">
    <property type="entry name" value="FN3"/>
    <property type="match status" value="1"/>
</dbReference>
<keyword evidence="2" id="KW-0812">Transmembrane</keyword>
<keyword evidence="6" id="KW-1185">Reference proteome</keyword>
<reference evidence="5 6" key="1">
    <citation type="submission" date="2019-12" db="EMBL/GenBank/DDBJ databases">
        <title>Paenibacillus sp. nov. sp. isolated from soil.</title>
        <authorList>
            <person name="Kim J."/>
            <person name="Jeong S.E."/>
            <person name="Jung H.S."/>
            <person name="Jeon C.O."/>
        </authorList>
    </citation>
    <scope>NUCLEOTIDE SEQUENCE [LARGE SCALE GENOMIC DNA]</scope>
    <source>
        <strain evidence="5 6">5J-6</strain>
    </source>
</reference>
<dbReference type="InterPro" id="IPR051465">
    <property type="entry name" value="Cell_Envelope_Struct_Comp"/>
</dbReference>
<dbReference type="Gene3D" id="2.60.40.1120">
    <property type="entry name" value="Carboxypeptidase-like, regulatory domain"/>
    <property type="match status" value="1"/>
</dbReference>
<organism evidence="5 6">
    <name type="scientific">Paenibacillus silvestris</name>
    <dbReference type="NCBI Taxonomy" id="2606219"/>
    <lineage>
        <taxon>Bacteria</taxon>
        <taxon>Bacillati</taxon>
        <taxon>Bacillota</taxon>
        <taxon>Bacilli</taxon>
        <taxon>Bacillales</taxon>
        <taxon>Paenibacillaceae</taxon>
        <taxon>Paenibacillus</taxon>
    </lineage>
</organism>
<dbReference type="InterPro" id="IPR003961">
    <property type="entry name" value="FN3_dom"/>
</dbReference>